<dbReference type="FunFam" id="2.60.40.10:FF:000012">
    <property type="entry name" value="titin isoform X1"/>
    <property type="match status" value="1"/>
</dbReference>
<accession>A0A8U8C7Z7</accession>
<dbReference type="FunFam" id="2.60.40.10:FF:000034">
    <property type="entry name" value="Titin isoform A"/>
    <property type="match status" value="3"/>
</dbReference>
<sequence>MVVQWHEPVNDGGSRVLGYHLERKEKNSILWTKVNKTIIQDTSFKTNNLEEGIEYEFRVSAENIVGVGRTSKVSECYVARDPCDPPGRPEAIIIKRSSITLQWTKPEYDGGSKVTGYIVEKRDLPDGRWMKASFTNIIETQFTVTGLTEDQRYEFRVIAKNAAGAISKPSDSTGPITARDEVELPRISMDPKYKDTIVVNAGETFRLEADVHGKPLPTIKWYKGDKELEDTARYEIKNTDFSALIIVKDAIRVDGGQYILEASNVAGTKTVTVNVKVLDRPGPPEGPVQVTGVTAEKCTTRLNIENTTTSTILHIKESSREDFGKYTVTATNAAGTATEHLSIIVLEKPGPPRGPVRFDEISADFVVPGPPGTPFVTASSKDHMIVQWHEPVNDGGSKVLGYHLERKDKNSILWTKQNKSLIVDTKYKTDGLEEGLEYEFRVSAENIVGIGKVSKVSELYVARDPCDPPGRPEAIVVTRSNITLKWKKPEYDGGSKITGYIVEKKELPDGRWMKASFTNVLETEFTVSGLVENQRYEFRVIARNAAGCLSEPSESTGPITARDEIEAPGASLDPKYRDVIVVHAGETFVLEADIHGKPIPDITWSKDGKDLEETTARMEIKSTIEKTSLTVKDCIRVDGGHYTLNLKNVGGTKSIPITVKVLDRPGPPEGPLNVTGVTAEKCYLSWSPPSHDGGSSISHYIIEKRETSRLSWTQVATDVQALNHKVTKLLPGNEYIFRVMAVNKYGVGEPLESEPVVARNPYKPPGPPSTPEVSAITKDSMVVAWGRPEDNGGAEIEGYILEKRDKDGIRWTKCNKKRLTDLRFRVTGLTDGHFYEFRVSAENAAGVGEPSEPSIFYRACDVLYPPGPPTNPKVTDTSRSSVSLAWSKPIYDGGAPVKGYVVELKEAAADEWTTCTPPTGLQAKQFTVTKLKENQEYNFRICAINSEGVGEPATIPGAVLAEDKTEPPEIELDADLRKVVTVRASGTLRLFVTIKGRPEPEVKWEKAEGTISERAQIEVTSSYTMLVIDNVNRFDSGRYNLTLENNSGKKSAFVNVRVLDTPSAPLNLTIREVKKDFVTLAWEAPLIDGGAKITNYVVEKRESTRKAYATVTSNCTKNSFKITQLQEGCSYYFRVLAVNEYGAGLPAEIADPVKVSEPPSPPSKVILVDVTRNSASIKWEKPESDGGSKITGYIVEMQTKGSVKWSACTQVKTLEATVTGLSMGEEYSFRVIAVNEKGKSDPRELGVPVIAKDIEIQPSVEGRPLPTVIWKKDGNPLKQTTRVNVQTSKTLTSLSIKEATNEDLGQYELHLSNTAGTTTASLTVVVLDRPGPATDVKIDEVSADSVTLSWKPPAYDGGCHITGSNLKVEIPVSGKPVPKVTLSRDGVALKPTMRFHTETTAESLIINLKESVAADAGRYDITAANSSGTTKSFVNIVVLDRPGPPVGPVVLSDVTEESVTLRWQPPAYDGGSQVTNYIVLKRETSTAAWSEVSATVARTVIKVMRLTTGEEYQFRIKAENRFGISDHIDSQCVVVKLPYSE</sequence>
<dbReference type="SMART" id="SM00408">
    <property type="entry name" value="IGc2"/>
    <property type="match status" value="5"/>
</dbReference>
<dbReference type="GO" id="GO:0008307">
    <property type="term" value="F:structural constituent of muscle"/>
    <property type="evidence" value="ECO:0007669"/>
    <property type="project" value="TreeGrafter"/>
</dbReference>
<name>A0A8U8C7Z7_GEOPR</name>
<dbReference type="InterPro" id="IPR007110">
    <property type="entry name" value="Ig-like_dom"/>
</dbReference>
<dbReference type="SUPFAM" id="SSF48726">
    <property type="entry name" value="Immunoglobulin"/>
    <property type="match status" value="6"/>
</dbReference>
<dbReference type="InterPro" id="IPR036116">
    <property type="entry name" value="FN3_sf"/>
</dbReference>
<dbReference type="GO" id="GO:0045214">
    <property type="term" value="P:sarcomere organization"/>
    <property type="evidence" value="ECO:0007669"/>
    <property type="project" value="TreeGrafter"/>
</dbReference>
<dbReference type="Pfam" id="PF00041">
    <property type="entry name" value="fn3"/>
    <property type="match status" value="10"/>
</dbReference>
<dbReference type="FunFam" id="2.60.40.10:FF:000547">
    <property type="entry name" value="Titin a"/>
    <property type="match status" value="1"/>
</dbReference>
<reference evidence="1" key="3">
    <citation type="submission" date="2025-09" db="UniProtKB">
        <authorList>
            <consortium name="Ensembl"/>
        </authorList>
    </citation>
    <scope>IDENTIFICATION</scope>
</reference>
<dbReference type="FunFam" id="2.60.40.10:FF:000002">
    <property type="entry name" value="Titin a"/>
    <property type="match status" value="3"/>
</dbReference>
<dbReference type="GO" id="GO:0048738">
    <property type="term" value="P:cardiac muscle tissue development"/>
    <property type="evidence" value="ECO:0007669"/>
    <property type="project" value="TreeGrafter"/>
</dbReference>
<dbReference type="InterPro" id="IPR013783">
    <property type="entry name" value="Ig-like_fold"/>
</dbReference>
<dbReference type="FunFam" id="2.60.40.10:FF:000031">
    <property type="entry name" value="Myosin-binding protein C, slow type"/>
    <property type="match status" value="1"/>
</dbReference>
<dbReference type="Ensembl" id="ENSCPVT00000025996.1">
    <property type="protein sequence ID" value="ENSCPVP00000023503.1"/>
    <property type="gene ID" value="ENSCPVG00000004692.2"/>
</dbReference>
<dbReference type="PROSITE" id="PS50853">
    <property type="entry name" value="FN3"/>
    <property type="match status" value="10"/>
</dbReference>
<dbReference type="PANTHER" id="PTHR14340">
    <property type="entry name" value="MICROFIBRIL-ASSOCIATED GLYCOPROTEIN 3"/>
    <property type="match status" value="1"/>
</dbReference>
<dbReference type="SMART" id="SM00060">
    <property type="entry name" value="FN3"/>
    <property type="match status" value="11"/>
</dbReference>
<dbReference type="InterPro" id="IPR003961">
    <property type="entry name" value="FN3_dom"/>
</dbReference>
<dbReference type="CDD" id="cd00063">
    <property type="entry name" value="FN3"/>
    <property type="match status" value="11"/>
</dbReference>
<proteinExistence type="predicted"/>
<dbReference type="SMART" id="SM00409">
    <property type="entry name" value="IG"/>
    <property type="match status" value="6"/>
</dbReference>
<reference evidence="1" key="2">
    <citation type="submission" date="2025-08" db="UniProtKB">
        <authorList>
            <consortium name="Ensembl"/>
        </authorList>
    </citation>
    <scope>IDENTIFICATION</scope>
</reference>
<protein>
    <submittedName>
        <fullName evidence="1">Uncharacterized protein</fullName>
    </submittedName>
</protein>
<dbReference type="PROSITE" id="PS50835">
    <property type="entry name" value="IG_LIKE"/>
    <property type="match status" value="4"/>
</dbReference>
<dbReference type="InterPro" id="IPR003599">
    <property type="entry name" value="Ig_sub"/>
</dbReference>
<dbReference type="InterPro" id="IPR013098">
    <property type="entry name" value="Ig_I-set"/>
</dbReference>
<dbReference type="PRINTS" id="PR00014">
    <property type="entry name" value="FNTYPEIII"/>
</dbReference>
<dbReference type="FunFam" id="2.60.40.10:FF:000003">
    <property type="entry name" value="Titin isoform E"/>
    <property type="match status" value="2"/>
</dbReference>
<dbReference type="PANTHER" id="PTHR14340:SF13">
    <property type="entry name" value="TITIN"/>
    <property type="match status" value="1"/>
</dbReference>
<dbReference type="InterPro" id="IPR003598">
    <property type="entry name" value="Ig_sub2"/>
</dbReference>
<dbReference type="Gene3D" id="2.60.40.10">
    <property type="entry name" value="Immunoglobulins"/>
    <property type="match status" value="17"/>
</dbReference>
<dbReference type="InterPro" id="IPR036179">
    <property type="entry name" value="Ig-like_dom_sf"/>
</dbReference>
<organism evidence="1 2">
    <name type="scientific">Geospiza parvula</name>
    <name type="common">Small tree-finch</name>
    <name type="synonym">Camarhynchus parvulus</name>
    <dbReference type="NCBI Taxonomy" id="87175"/>
    <lineage>
        <taxon>Eukaryota</taxon>
        <taxon>Metazoa</taxon>
        <taxon>Chordata</taxon>
        <taxon>Craniata</taxon>
        <taxon>Vertebrata</taxon>
        <taxon>Euteleostomi</taxon>
        <taxon>Archelosauria</taxon>
        <taxon>Archosauria</taxon>
        <taxon>Dinosauria</taxon>
        <taxon>Saurischia</taxon>
        <taxon>Theropoda</taxon>
        <taxon>Coelurosauria</taxon>
        <taxon>Aves</taxon>
        <taxon>Neognathae</taxon>
        <taxon>Neoaves</taxon>
        <taxon>Telluraves</taxon>
        <taxon>Australaves</taxon>
        <taxon>Passeriformes</taxon>
        <taxon>Thraupidae</taxon>
        <taxon>Camarhynchus</taxon>
    </lineage>
</organism>
<dbReference type="FunFam" id="2.60.40.10:FF:000112">
    <property type="entry name" value="Titin a"/>
    <property type="match status" value="1"/>
</dbReference>
<dbReference type="FunFam" id="2.60.40.10:FF:000011">
    <property type="entry name" value="Titin b"/>
    <property type="match status" value="2"/>
</dbReference>
<dbReference type="Pfam" id="PF07679">
    <property type="entry name" value="I-set"/>
    <property type="match status" value="6"/>
</dbReference>
<keyword evidence="2" id="KW-1185">Reference proteome</keyword>
<dbReference type="GO" id="GO:0031430">
    <property type="term" value="C:M band"/>
    <property type="evidence" value="ECO:0007669"/>
    <property type="project" value="TreeGrafter"/>
</dbReference>
<reference evidence="1" key="1">
    <citation type="submission" date="2020-02" db="EMBL/GenBank/DDBJ databases">
        <authorList>
            <person name="Enbody D E."/>
            <person name="Pettersson E M."/>
        </authorList>
    </citation>
    <scope>NUCLEOTIDE SEQUENCE [LARGE SCALE GENOMIC DNA]</scope>
</reference>
<dbReference type="CDD" id="cd05748">
    <property type="entry name" value="Ig_Titin_like"/>
    <property type="match status" value="2"/>
</dbReference>
<dbReference type="Proteomes" id="UP000694382">
    <property type="component" value="Chromosome 7"/>
</dbReference>
<evidence type="ECO:0000313" key="1">
    <source>
        <dbReference type="Ensembl" id="ENSCPVP00000023503.1"/>
    </source>
</evidence>
<dbReference type="SUPFAM" id="SSF49265">
    <property type="entry name" value="Fibronectin type III"/>
    <property type="match status" value="7"/>
</dbReference>
<evidence type="ECO:0000313" key="2">
    <source>
        <dbReference type="Proteomes" id="UP000694382"/>
    </source>
</evidence>